<reference evidence="2 3" key="1">
    <citation type="submission" date="2018-01" db="EMBL/GenBank/DDBJ databases">
        <title>Whole genome sequencing of Histamine producing bacteria.</title>
        <authorList>
            <person name="Butler K."/>
        </authorList>
    </citation>
    <scope>NUCLEOTIDE SEQUENCE [LARGE SCALE GENOMIC DNA]</scope>
    <source>
        <strain evidence="2 3">FS-7.2</strain>
    </source>
</reference>
<dbReference type="EMBL" id="PYNF01000021">
    <property type="protein sequence ID" value="PSU95091.1"/>
    <property type="molecule type" value="Genomic_DNA"/>
</dbReference>
<accession>A0A2T3KDZ2</accession>
<sequence length="170" mass="19675">MLKLNYLIEGFMSLDLTKELIIERYKFIQDKQKHLDNALSSNVNLLVKLLISVFTLVFATFGMHLKQPEIVSIQVTSLVFTLSLILSLLVSTIFLLMTISNIFAWFGYRKDEVELLKQFGGVFQREKPKLSNLLSWQETWFICALTSIIIIAIVTWYHAPQLIDLLLKSF</sequence>
<dbReference type="AlphaFoldDB" id="A0A2T3KDZ2"/>
<protein>
    <submittedName>
        <fullName evidence="2">Uncharacterized protein</fullName>
    </submittedName>
</protein>
<feature type="transmembrane region" description="Helical" evidence="1">
    <location>
        <begin position="45"/>
        <end position="65"/>
    </location>
</feature>
<comment type="caution">
    <text evidence="2">The sequence shown here is derived from an EMBL/GenBank/DDBJ whole genome shotgun (WGS) entry which is preliminary data.</text>
</comment>
<feature type="transmembrane region" description="Helical" evidence="1">
    <location>
        <begin position="77"/>
        <end position="106"/>
    </location>
</feature>
<evidence type="ECO:0000256" key="1">
    <source>
        <dbReference type="SAM" id="Phobius"/>
    </source>
</evidence>
<gene>
    <name evidence="2" type="ORF">C9J27_19025</name>
</gene>
<keyword evidence="1" id="KW-0812">Transmembrane</keyword>
<organism evidence="2 3">
    <name type="scientific">Photobacterium kishitanii</name>
    <dbReference type="NCBI Taxonomy" id="318456"/>
    <lineage>
        <taxon>Bacteria</taxon>
        <taxon>Pseudomonadati</taxon>
        <taxon>Pseudomonadota</taxon>
        <taxon>Gammaproteobacteria</taxon>
        <taxon>Vibrionales</taxon>
        <taxon>Vibrionaceae</taxon>
        <taxon>Photobacterium</taxon>
    </lineage>
</organism>
<feature type="transmembrane region" description="Helical" evidence="1">
    <location>
        <begin position="139"/>
        <end position="159"/>
    </location>
</feature>
<dbReference type="Proteomes" id="UP000241426">
    <property type="component" value="Unassembled WGS sequence"/>
</dbReference>
<evidence type="ECO:0000313" key="3">
    <source>
        <dbReference type="Proteomes" id="UP000241426"/>
    </source>
</evidence>
<keyword evidence="1" id="KW-1133">Transmembrane helix</keyword>
<proteinExistence type="predicted"/>
<name>A0A2T3KDZ2_9GAMM</name>
<evidence type="ECO:0000313" key="2">
    <source>
        <dbReference type="EMBL" id="PSU95091.1"/>
    </source>
</evidence>
<keyword evidence="1" id="KW-0472">Membrane</keyword>